<sequence>MAGLVPLGAQLHPRPPPGLASASPPPQPQSELSGRPPASHGPPPTAHCDHRITDTGRSQGLRHTPQSPERPTALPKQCGRLPGAARKLKTRADSGPGGAPALARDPASAAGTAGPSPLPVRRRPPPRARALGSRQGAAGPTATPQPRPRAGSARAQPTTSPRRRAQEQKESGRRPGDAGAQTSRTPAGRPRAPSAALGGAGGRAAEGASARPEKKETEAGRPCARPATYRPLAPPAAIRSARARNAQVPSRTRVLSHLRGPPTSGPLPTPPALGPLPSPNPKSPPPQLGSPTDAPRTRVFSRLPGPSFPPARVPSCAPAPAAPPVSPTEIPLQPWSHRR</sequence>
<dbReference type="KEGG" id="zca:113925629"/>
<proteinExistence type="predicted"/>
<keyword evidence="2" id="KW-1185">Reference proteome</keyword>
<dbReference type="RefSeq" id="XP_027455931.2">
    <property type="nucleotide sequence ID" value="XM_027600130.2"/>
</dbReference>
<dbReference type="Proteomes" id="UP000515165">
    <property type="component" value="Chromosome 2"/>
</dbReference>
<dbReference type="GeneID" id="113925629"/>
<protein>
    <submittedName>
        <fullName evidence="3">Basic proline-rich protein-like</fullName>
    </submittedName>
</protein>
<dbReference type="AlphaFoldDB" id="A0A6J2DJT6"/>
<feature type="compositionally biased region" description="Pro residues" evidence="1">
    <location>
        <begin position="263"/>
        <end position="288"/>
    </location>
</feature>
<feature type="compositionally biased region" description="Basic and acidic residues" evidence="1">
    <location>
        <begin position="164"/>
        <end position="176"/>
    </location>
</feature>
<evidence type="ECO:0000256" key="1">
    <source>
        <dbReference type="SAM" id="MobiDB-lite"/>
    </source>
</evidence>
<feature type="compositionally biased region" description="Pro residues" evidence="1">
    <location>
        <begin position="13"/>
        <end position="28"/>
    </location>
</feature>
<feature type="compositionally biased region" description="Low complexity" evidence="1">
    <location>
        <begin position="186"/>
        <end position="197"/>
    </location>
</feature>
<name>A0A6J2DJT6_ZALCA</name>
<feature type="region of interest" description="Disordered" evidence="1">
    <location>
        <begin position="1"/>
        <end position="339"/>
    </location>
</feature>
<feature type="compositionally biased region" description="Low complexity" evidence="1">
    <location>
        <begin position="99"/>
        <end position="115"/>
    </location>
</feature>
<evidence type="ECO:0000313" key="2">
    <source>
        <dbReference type="Proteomes" id="UP000515165"/>
    </source>
</evidence>
<reference evidence="3" key="1">
    <citation type="submission" date="2025-08" db="UniProtKB">
        <authorList>
            <consortium name="RefSeq"/>
        </authorList>
    </citation>
    <scope>IDENTIFICATION</scope>
    <source>
        <tissue evidence="3">Blood</tissue>
    </source>
</reference>
<evidence type="ECO:0000313" key="3">
    <source>
        <dbReference type="RefSeq" id="XP_027455931.2"/>
    </source>
</evidence>
<gene>
    <name evidence="3" type="primary">LOC113925629</name>
</gene>
<accession>A0A6J2DJT6</accession>
<organism evidence="2 3">
    <name type="scientific">Zalophus californianus</name>
    <name type="common">California sealion</name>
    <dbReference type="NCBI Taxonomy" id="9704"/>
    <lineage>
        <taxon>Eukaryota</taxon>
        <taxon>Metazoa</taxon>
        <taxon>Chordata</taxon>
        <taxon>Craniata</taxon>
        <taxon>Vertebrata</taxon>
        <taxon>Euteleostomi</taxon>
        <taxon>Mammalia</taxon>
        <taxon>Eutheria</taxon>
        <taxon>Laurasiatheria</taxon>
        <taxon>Carnivora</taxon>
        <taxon>Caniformia</taxon>
        <taxon>Pinnipedia</taxon>
        <taxon>Otariidae</taxon>
        <taxon>Zalophus</taxon>
    </lineage>
</organism>
<feature type="compositionally biased region" description="Low complexity" evidence="1">
    <location>
        <begin position="235"/>
        <end position="246"/>
    </location>
</feature>